<keyword evidence="1" id="KW-0472">Membrane</keyword>
<evidence type="ECO:0000256" key="1">
    <source>
        <dbReference type="SAM" id="Phobius"/>
    </source>
</evidence>
<evidence type="ECO:0000313" key="3">
    <source>
        <dbReference type="Proteomes" id="UP000224056"/>
    </source>
</evidence>
<organism evidence="2 3">
    <name type="scientific">Bifidobacterium asteroides DSM 20089</name>
    <dbReference type="NCBI Taxonomy" id="1437594"/>
    <lineage>
        <taxon>Bacteria</taxon>
        <taxon>Bacillati</taxon>
        <taxon>Actinomycetota</taxon>
        <taxon>Actinomycetes</taxon>
        <taxon>Bifidobacteriales</taxon>
        <taxon>Bifidobacteriaceae</taxon>
        <taxon>Bifidobacterium</taxon>
    </lineage>
</organism>
<name>A0AAD0A8R9_9BIFI</name>
<evidence type="ECO:0008006" key="4">
    <source>
        <dbReference type="Google" id="ProtNLM"/>
    </source>
</evidence>
<reference evidence="2 3" key="1">
    <citation type="submission" date="2016-10" db="EMBL/GenBank/DDBJ databases">
        <title>The whole genome sequencing and assembly of B. asteroides DSM 20089 strain.</title>
        <authorList>
            <person name="Lee Y.-J."/>
            <person name="Park M.-K."/>
            <person name="Yi H."/>
            <person name="Bahn Y.-S."/>
            <person name="Kim J.F."/>
            <person name="Lee D.-W."/>
        </authorList>
    </citation>
    <scope>NUCLEOTIDE SEQUENCE [LARGE SCALE GENOMIC DNA]</scope>
    <source>
        <strain evidence="2 3">DSM 20089</strain>
    </source>
</reference>
<feature type="transmembrane region" description="Helical" evidence="1">
    <location>
        <begin position="175"/>
        <end position="203"/>
    </location>
</feature>
<dbReference type="EMBL" id="CP017696">
    <property type="protein sequence ID" value="ATO40817.1"/>
    <property type="molecule type" value="Genomic_DNA"/>
</dbReference>
<keyword evidence="1" id="KW-1133">Transmembrane helix</keyword>
<dbReference type="InterPro" id="IPR006938">
    <property type="entry name" value="DUF624"/>
</dbReference>
<sequence length="229" mass="25578">MSMLRYKDASQWRGGKRSDAQPLTGIRQLVHVMATRPWQLIQASLVFTLACLPIITIPLACSALCRVCDMLMQRRICNPWHDFPRAMIQDWKRVMCAGWTLLAFQVAAFTGIVFCARAGGPGGDIAMMGFILIFVLFCMAATYVFPLIWATDLHYHNLVRDSLLLTMVRLPRNMLVLLAGPCLIVITALLVPDLLCILLLLAWGPLALVHVWNASEGIRQYVIVGRPSA</sequence>
<keyword evidence="1" id="KW-0812">Transmembrane</keyword>
<feature type="transmembrane region" description="Helical" evidence="1">
    <location>
        <begin position="94"/>
        <end position="119"/>
    </location>
</feature>
<proteinExistence type="predicted"/>
<accession>A0AAD0A8R9</accession>
<dbReference type="AlphaFoldDB" id="A0AAD0A8R9"/>
<gene>
    <name evidence="2" type="ORF">BA20089_00445</name>
</gene>
<protein>
    <recommendedName>
        <fullName evidence="4">DUF624 domain-containing protein</fullName>
    </recommendedName>
</protein>
<evidence type="ECO:0000313" key="2">
    <source>
        <dbReference type="EMBL" id="ATO40817.1"/>
    </source>
</evidence>
<dbReference type="Pfam" id="PF04854">
    <property type="entry name" value="DUF624"/>
    <property type="match status" value="1"/>
</dbReference>
<feature type="transmembrane region" description="Helical" evidence="1">
    <location>
        <begin position="40"/>
        <end position="65"/>
    </location>
</feature>
<dbReference type="Proteomes" id="UP000224056">
    <property type="component" value="Chromosome"/>
</dbReference>
<feature type="transmembrane region" description="Helical" evidence="1">
    <location>
        <begin position="125"/>
        <end position="150"/>
    </location>
</feature>